<sequence length="210" mass="22482">MDSAHQAPTHIADASKMESEQMKRLGVMTLGAALLLASPAFAAEDTEALAAEARGAVKAFFGNLKGTLVKGLKSGGPAVGVQVCSAAAKGIARNASRQYGGEVGRTSLKVRNPENAPDAWEHLVLQSFDARLAKGEDPKKMEHYEILNDGKTFRYMKAIPTAEKPCLMCHGEKISPEVQKILAEKYPDDKAVGYKAGQIRGAFTLQKALQ</sequence>
<comment type="caution">
    <text evidence="3">The sequence shown here is derived from an EMBL/GenBank/DDBJ whole genome shotgun (WGS) entry which is preliminary data.</text>
</comment>
<organism evidence="3 4">
    <name type="scientific">Magnetofaba australis IT-1</name>
    <dbReference type="NCBI Taxonomy" id="1434232"/>
    <lineage>
        <taxon>Bacteria</taxon>
        <taxon>Pseudomonadati</taxon>
        <taxon>Pseudomonadota</taxon>
        <taxon>Magnetococcia</taxon>
        <taxon>Magnetococcales</taxon>
        <taxon>Magnetococcaceae</taxon>
        <taxon>Magnetofaba</taxon>
    </lineage>
</organism>
<evidence type="ECO:0000313" key="3">
    <source>
        <dbReference type="EMBL" id="OSM01371.1"/>
    </source>
</evidence>
<dbReference type="Pfam" id="PF11845">
    <property type="entry name" value="Tll0287-like"/>
    <property type="match status" value="1"/>
</dbReference>
<protein>
    <submittedName>
        <fullName evidence="3">Putative cytochrome c fa</fullName>
    </submittedName>
</protein>
<proteinExistence type="predicted"/>
<feature type="domain" description="Tll0287-like" evidence="2">
    <location>
        <begin position="66"/>
        <end position="205"/>
    </location>
</feature>
<evidence type="ECO:0000313" key="4">
    <source>
        <dbReference type="Proteomes" id="UP000194003"/>
    </source>
</evidence>
<feature type="signal peptide" evidence="1">
    <location>
        <begin position="1"/>
        <end position="42"/>
    </location>
</feature>
<dbReference type="AlphaFoldDB" id="A0A1Y2K014"/>
<dbReference type="InterPro" id="IPR021796">
    <property type="entry name" value="Tll0287-like_dom"/>
</dbReference>
<reference evidence="3 4" key="1">
    <citation type="journal article" date="2016" name="BMC Genomics">
        <title>Combined genomic and structural analyses of a cultured magnetotactic bacterium reveals its niche adaptation to a dynamic environment.</title>
        <authorList>
            <person name="Araujo A.C."/>
            <person name="Morillo V."/>
            <person name="Cypriano J."/>
            <person name="Teixeira L.C."/>
            <person name="Leao P."/>
            <person name="Lyra S."/>
            <person name="Almeida L.G."/>
            <person name="Bazylinski D.A."/>
            <person name="Vasconcellos A.T."/>
            <person name="Abreu F."/>
            <person name="Lins U."/>
        </authorList>
    </citation>
    <scope>NUCLEOTIDE SEQUENCE [LARGE SCALE GENOMIC DNA]</scope>
    <source>
        <strain evidence="3 4">IT-1</strain>
    </source>
</reference>
<keyword evidence="4" id="KW-1185">Reference proteome</keyword>
<evidence type="ECO:0000259" key="2">
    <source>
        <dbReference type="Pfam" id="PF11845"/>
    </source>
</evidence>
<feature type="chain" id="PRO_5013231699" evidence="1">
    <location>
        <begin position="43"/>
        <end position="210"/>
    </location>
</feature>
<gene>
    <name evidence="3" type="ORF">MAIT1_01308</name>
</gene>
<evidence type="ECO:0000256" key="1">
    <source>
        <dbReference type="SAM" id="SignalP"/>
    </source>
</evidence>
<dbReference type="STRING" id="1434232.MAIT1_01308"/>
<name>A0A1Y2K014_9PROT</name>
<dbReference type="EMBL" id="LVJN01000020">
    <property type="protein sequence ID" value="OSM01371.1"/>
    <property type="molecule type" value="Genomic_DNA"/>
</dbReference>
<accession>A0A1Y2K014</accession>
<dbReference type="Proteomes" id="UP000194003">
    <property type="component" value="Unassembled WGS sequence"/>
</dbReference>
<keyword evidence="1" id="KW-0732">Signal</keyword>